<dbReference type="SUPFAM" id="SSF52980">
    <property type="entry name" value="Restriction endonuclease-like"/>
    <property type="match status" value="1"/>
</dbReference>
<evidence type="ECO:0000256" key="2">
    <source>
        <dbReference type="HAMAP-Rule" id="MF_00048"/>
    </source>
</evidence>
<dbReference type="Proteomes" id="UP000177912">
    <property type="component" value="Unassembled WGS sequence"/>
</dbReference>
<name>A0A1F5NS14_9BACT</name>
<reference evidence="3 4" key="1">
    <citation type="journal article" date="2016" name="Nat. Commun.">
        <title>Thousands of microbial genomes shed light on interconnected biogeochemical processes in an aquifer system.</title>
        <authorList>
            <person name="Anantharaman K."/>
            <person name="Brown C.T."/>
            <person name="Hug L.A."/>
            <person name="Sharon I."/>
            <person name="Castelle C.J."/>
            <person name="Probst A.J."/>
            <person name="Thomas B.C."/>
            <person name="Singh A."/>
            <person name="Wilkins M.J."/>
            <person name="Karaoz U."/>
            <person name="Brodie E.L."/>
            <person name="Williams K.H."/>
            <person name="Hubbard S.S."/>
            <person name="Banfield J.F."/>
        </authorList>
    </citation>
    <scope>NUCLEOTIDE SEQUENCE [LARGE SCALE GENOMIC DNA]</scope>
</reference>
<dbReference type="CDD" id="cd20736">
    <property type="entry name" value="PoNe_Nuclease"/>
    <property type="match status" value="1"/>
</dbReference>
<dbReference type="PANTHER" id="PTHR34039:SF1">
    <property type="entry name" value="UPF0102 PROTEIN YRAN"/>
    <property type="match status" value="1"/>
</dbReference>
<proteinExistence type="inferred from homology"/>
<evidence type="ECO:0000313" key="3">
    <source>
        <dbReference type="EMBL" id="OGE80459.1"/>
    </source>
</evidence>
<dbReference type="AlphaFoldDB" id="A0A1F5NS14"/>
<dbReference type="HAMAP" id="MF_00048">
    <property type="entry name" value="UPF0102"/>
    <property type="match status" value="1"/>
</dbReference>
<evidence type="ECO:0000313" key="4">
    <source>
        <dbReference type="Proteomes" id="UP000177912"/>
    </source>
</evidence>
<protein>
    <recommendedName>
        <fullName evidence="2">UPF0102 protein A2826_00020</fullName>
    </recommendedName>
</protein>
<dbReference type="InterPro" id="IPR011335">
    <property type="entry name" value="Restrct_endonuc-II-like"/>
</dbReference>
<dbReference type="STRING" id="1817822.A2826_00020"/>
<comment type="similarity">
    <text evidence="1 2">Belongs to the UPF0102 family.</text>
</comment>
<accession>A0A1F5NS14</accession>
<evidence type="ECO:0000256" key="1">
    <source>
        <dbReference type="ARBA" id="ARBA00006738"/>
    </source>
</evidence>
<organism evidence="3 4">
    <name type="scientific">Candidatus Doudnabacteria bacterium RIFCSPHIGHO2_01_FULL_43_23</name>
    <dbReference type="NCBI Taxonomy" id="1817822"/>
    <lineage>
        <taxon>Bacteria</taxon>
        <taxon>Candidatus Doudnaibacteriota</taxon>
    </lineage>
</organism>
<dbReference type="Gene3D" id="3.40.1350.10">
    <property type="match status" value="1"/>
</dbReference>
<dbReference type="InterPro" id="IPR011856">
    <property type="entry name" value="tRNA_endonuc-like_dom_sf"/>
</dbReference>
<dbReference type="InterPro" id="IPR003509">
    <property type="entry name" value="UPF0102_YraN-like"/>
</dbReference>
<sequence>MLNIFKKKKQTLGSWGEDYIASEYKKKGYKILDKNYFNRKGKQLGEIDFIALKDRDLAFVEVKTRTNTAYGRPGESVDFFKQQKLVRASKKFIQDNPEYKDYQYHIDVAELICDLDRTVRDVNILVNAVEDTL</sequence>
<dbReference type="PANTHER" id="PTHR34039">
    <property type="entry name" value="UPF0102 PROTEIN YRAN"/>
    <property type="match status" value="1"/>
</dbReference>
<comment type="caution">
    <text evidence="3">The sequence shown here is derived from an EMBL/GenBank/DDBJ whole genome shotgun (WGS) entry which is preliminary data.</text>
</comment>
<dbReference type="EMBL" id="MFEI01000031">
    <property type="protein sequence ID" value="OGE80459.1"/>
    <property type="molecule type" value="Genomic_DNA"/>
</dbReference>
<dbReference type="GO" id="GO:0003676">
    <property type="term" value="F:nucleic acid binding"/>
    <property type="evidence" value="ECO:0007669"/>
    <property type="project" value="InterPro"/>
</dbReference>
<gene>
    <name evidence="3" type="ORF">A2826_00020</name>
</gene>
<dbReference type="Pfam" id="PF02021">
    <property type="entry name" value="UPF0102"/>
    <property type="match status" value="1"/>
</dbReference>